<dbReference type="CDD" id="cd00063">
    <property type="entry name" value="FN3"/>
    <property type="match status" value="1"/>
</dbReference>
<evidence type="ECO:0000256" key="1">
    <source>
        <dbReference type="SAM" id="SignalP"/>
    </source>
</evidence>
<dbReference type="InterPro" id="IPR036116">
    <property type="entry name" value="FN3_sf"/>
</dbReference>
<feature type="chain" id="PRO_5003687486" description="Fibronectin type-III domain-containing protein" evidence="1">
    <location>
        <begin position="23"/>
        <end position="205"/>
    </location>
</feature>
<organism evidence="3 4">
    <name type="scientific">Desulfomonile tiedjei (strain ATCC 49306 / DSM 6799 / DCB-1)</name>
    <dbReference type="NCBI Taxonomy" id="706587"/>
    <lineage>
        <taxon>Bacteria</taxon>
        <taxon>Pseudomonadati</taxon>
        <taxon>Thermodesulfobacteriota</taxon>
        <taxon>Desulfomonilia</taxon>
        <taxon>Desulfomonilales</taxon>
        <taxon>Desulfomonilaceae</taxon>
        <taxon>Desulfomonile</taxon>
    </lineage>
</organism>
<dbReference type="AlphaFoldDB" id="I4C3N9"/>
<dbReference type="InterPro" id="IPR003961">
    <property type="entry name" value="FN3_dom"/>
</dbReference>
<proteinExistence type="predicted"/>
<sequence length="205" mass="22775">MVRRIPYIVLCVLVCLALSSCIGTDKSGIGTAPKPPSELSLRALPAGIELVWERVPDAHTYTVFWGTERGEYRGTVNSDACSILLQGMEKEKIYYFAVTAWNQAGESMFSNEQVLVYDNNAQNSEKHVAKGNELMQRGYLRDAHAYFSAAILCDPENATAYRHRAMLYESISRSDLAKQDYATAESLQKKKIALTPVKGASLNKD</sequence>
<keyword evidence="4" id="KW-1185">Reference proteome</keyword>
<reference evidence="4" key="1">
    <citation type="submission" date="2012-06" db="EMBL/GenBank/DDBJ databases">
        <title>Complete sequence of chromosome of Desulfomonile tiedjei DSM 6799.</title>
        <authorList>
            <person name="Lucas S."/>
            <person name="Copeland A."/>
            <person name="Lapidus A."/>
            <person name="Glavina del Rio T."/>
            <person name="Dalin E."/>
            <person name="Tice H."/>
            <person name="Bruce D."/>
            <person name="Goodwin L."/>
            <person name="Pitluck S."/>
            <person name="Peters L."/>
            <person name="Ovchinnikova G."/>
            <person name="Zeytun A."/>
            <person name="Lu M."/>
            <person name="Kyrpides N."/>
            <person name="Mavromatis K."/>
            <person name="Ivanova N."/>
            <person name="Brettin T."/>
            <person name="Detter J.C."/>
            <person name="Han C."/>
            <person name="Larimer F."/>
            <person name="Land M."/>
            <person name="Hauser L."/>
            <person name="Markowitz V."/>
            <person name="Cheng J.-F."/>
            <person name="Hugenholtz P."/>
            <person name="Woyke T."/>
            <person name="Wu D."/>
            <person name="Spring S."/>
            <person name="Schroeder M."/>
            <person name="Brambilla E."/>
            <person name="Klenk H.-P."/>
            <person name="Eisen J.A."/>
        </authorList>
    </citation>
    <scope>NUCLEOTIDE SEQUENCE [LARGE SCALE GENOMIC DNA]</scope>
    <source>
        <strain evidence="4">ATCC 49306 / DSM 6799 / DCB-1</strain>
    </source>
</reference>
<evidence type="ECO:0000259" key="2">
    <source>
        <dbReference type="PROSITE" id="PS50853"/>
    </source>
</evidence>
<dbReference type="SUPFAM" id="SSF49265">
    <property type="entry name" value="Fibronectin type III"/>
    <property type="match status" value="1"/>
</dbReference>
<dbReference type="PROSITE" id="PS50853">
    <property type="entry name" value="FN3"/>
    <property type="match status" value="1"/>
</dbReference>
<evidence type="ECO:0000313" key="3">
    <source>
        <dbReference type="EMBL" id="AFM24180.1"/>
    </source>
</evidence>
<accession>I4C3N9</accession>
<feature type="domain" description="Fibronectin type-III" evidence="2">
    <location>
        <begin position="32"/>
        <end position="121"/>
    </location>
</feature>
<dbReference type="InterPro" id="IPR013783">
    <property type="entry name" value="Ig-like_fold"/>
</dbReference>
<dbReference type="EMBL" id="CP003360">
    <property type="protein sequence ID" value="AFM24180.1"/>
    <property type="molecule type" value="Genomic_DNA"/>
</dbReference>
<dbReference type="OrthoDB" id="5395031at2"/>
<gene>
    <name evidence="3" type="ordered locus">Desti_1468</name>
</gene>
<dbReference type="eggNOG" id="COG3063">
    <property type="taxonomic scope" value="Bacteria"/>
</dbReference>
<dbReference type="Gene3D" id="2.60.40.10">
    <property type="entry name" value="Immunoglobulins"/>
    <property type="match status" value="1"/>
</dbReference>
<dbReference type="KEGG" id="dti:Desti_1468"/>
<dbReference type="RefSeq" id="WP_014809328.1">
    <property type="nucleotide sequence ID" value="NC_018025.1"/>
</dbReference>
<keyword evidence="1" id="KW-0732">Signal</keyword>
<dbReference type="SUPFAM" id="SSF48452">
    <property type="entry name" value="TPR-like"/>
    <property type="match status" value="1"/>
</dbReference>
<dbReference type="HOGENOM" id="CLU_1335748_0_0_7"/>
<dbReference type="Gene3D" id="1.25.40.10">
    <property type="entry name" value="Tetratricopeptide repeat domain"/>
    <property type="match status" value="1"/>
</dbReference>
<dbReference type="Proteomes" id="UP000006055">
    <property type="component" value="Chromosome"/>
</dbReference>
<dbReference type="InterPro" id="IPR011990">
    <property type="entry name" value="TPR-like_helical_dom_sf"/>
</dbReference>
<protein>
    <recommendedName>
        <fullName evidence="2">Fibronectin type-III domain-containing protein</fullName>
    </recommendedName>
</protein>
<dbReference type="PROSITE" id="PS51257">
    <property type="entry name" value="PROKAR_LIPOPROTEIN"/>
    <property type="match status" value="1"/>
</dbReference>
<name>I4C3N9_DESTA</name>
<evidence type="ECO:0000313" key="4">
    <source>
        <dbReference type="Proteomes" id="UP000006055"/>
    </source>
</evidence>
<feature type="signal peptide" evidence="1">
    <location>
        <begin position="1"/>
        <end position="22"/>
    </location>
</feature>